<dbReference type="Proteomes" id="UP000284375">
    <property type="component" value="Unassembled WGS sequence"/>
</dbReference>
<proteinExistence type="predicted"/>
<accession>A0A423WCK2</accession>
<keyword evidence="2" id="KW-1185">Reference proteome</keyword>
<evidence type="ECO:0000313" key="1">
    <source>
        <dbReference type="EMBL" id="ROW01131.1"/>
    </source>
</evidence>
<dbReference type="STRING" id="252740.A0A423WCK2"/>
<sequence length="258" mass="29135">MPQHIAQAPPDPRLLDETKSNIFRGIISDRGDSVALQSQYFTQRRKNHELPQGPAHDPNEDFPTNVSPRQKVLVGQIFDAIRNKTGLLNGRPVRDDQGQLALDGSGNVLRKPDANTKRVDELADVKVEMLCWDILYGIKDAHEGSLYGTEWTWAHSFNYEPHETFMQRFEKVVDLLSVSKRAVCDLLEASWLCRIANAPSWELSRKRRNKDGNERKSDVYKEGKRRIQSQASIGLDDYAEEGDHGIAVATRALASVIS</sequence>
<comment type="caution">
    <text evidence="1">The sequence shown here is derived from an EMBL/GenBank/DDBJ whole genome shotgun (WGS) entry which is preliminary data.</text>
</comment>
<organism evidence="1 2">
    <name type="scientific">Cytospora chrysosperma</name>
    <name type="common">Cytospora canker fungus</name>
    <name type="synonym">Sphaeria chrysosperma</name>
    <dbReference type="NCBI Taxonomy" id="252740"/>
    <lineage>
        <taxon>Eukaryota</taxon>
        <taxon>Fungi</taxon>
        <taxon>Dikarya</taxon>
        <taxon>Ascomycota</taxon>
        <taxon>Pezizomycotina</taxon>
        <taxon>Sordariomycetes</taxon>
        <taxon>Sordariomycetidae</taxon>
        <taxon>Diaporthales</taxon>
        <taxon>Cytosporaceae</taxon>
        <taxon>Cytospora</taxon>
    </lineage>
</organism>
<gene>
    <name evidence="1" type="ORF">VSDG_02835</name>
</gene>
<name>A0A423WCK2_CYTCH</name>
<evidence type="ECO:0000313" key="2">
    <source>
        <dbReference type="Proteomes" id="UP000284375"/>
    </source>
</evidence>
<protein>
    <submittedName>
        <fullName evidence="1">Uncharacterized protein</fullName>
    </submittedName>
</protein>
<dbReference type="OrthoDB" id="4851482at2759"/>
<dbReference type="AlphaFoldDB" id="A0A423WCK2"/>
<reference evidence="1 2" key="1">
    <citation type="submission" date="2015-09" db="EMBL/GenBank/DDBJ databases">
        <title>Host preference determinants of Valsa canker pathogens revealed by comparative genomics.</title>
        <authorList>
            <person name="Yin Z."/>
            <person name="Huang L."/>
        </authorList>
    </citation>
    <scope>NUCLEOTIDE SEQUENCE [LARGE SCALE GENOMIC DNA]</scope>
    <source>
        <strain evidence="1 2">YSFL</strain>
    </source>
</reference>
<dbReference type="EMBL" id="LJZO01000007">
    <property type="protein sequence ID" value="ROW01131.1"/>
    <property type="molecule type" value="Genomic_DNA"/>
</dbReference>